<evidence type="ECO:0000256" key="2">
    <source>
        <dbReference type="ARBA" id="ARBA00004776"/>
    </source>
</evidence>
<name>A0A371WYN2_9HYPH</name>
<comment type="caution">
    <text evidence="14">The sequence shown here is derived from an EMBL/GenBank/DDBJ whole genome shotgun (WGS) entry which is preliminary data.</text>
</comment>
<dbReference type="AlphaFoldDB" id="A0A371WYN2"/>
<evidence type="ECO:0000256" key="3">
    <source>
        <dbReference type="ARBA" id="ARBA00022670"/>
    </source>
</evidence>
<dbReference type="EMBL" id="QURL01000009">
    <property type="protein sequence ID" value="RFC62069.1"/>
    <property type="molecule type" value="Genomic_DNA"/>
</dbReference>
<dbReference type="PANTHER" id="PTHR37425">
    <property type="match status" value="1"/>
</dbReference>
<keyword evidence="7" id="KW-0862">Zinc</keyword>
<dbReference type="CDD" id="cd14844">
    <property type="entry name" value="Zn-DD-carboxypeptidase_like"/>
    <property type="match status" value="1"/>
</dbReference>
<reference evidence="14 15" key="1">
    <citation type="submission" date="2018-08" db="EMBL/GenBank/DDBJ databases">
        <title>Fulvimarina sp. 85, whole genome shotgun sequence.</title>
        <authorList>
            <person name="Tuo L."/>
        </authorList>
    </citation>
    <scope>NUCLEOTIDE SEQUENCE [LARGE SCALE GENOMIC DNA]</scope>
    <source>
        <strain evidence="14 15">85</strain>
    </source>
</reference>
<gene>
    <name evidence="14" type="ORF">DYI37_17640</name>
</gene>
<evidence type="ECO:0000256" key="4">
    <source>
        <dbReference type="ARBA" id="ARBA00022723"/>
    </source>
</evidence>
<comment type="pathway">
    <text evidence="2">Cell wall biogenesis; cell wall polysaccharide biosynthesis.</text>
</comment>
<comment type="similarity">
    <text evidence="10">Belongs to the peptidase M15 family.</text>
</comment>
<evidence type="ECO:0000256" key="5">
    <source>
        <dbReference type="ARBA" id="ARBA00022729"/>
    </source>
</evidence>
<evidence type="ECO:0000313" key="14">
    <source>
        <dbReference type="EMBL" id="RFC62069.1"/>
    </source>
</evidence>
<keyword evidence="5 13" id="KW-0732">Signal</keyword>
<evidence type="ECO:0000256" key="6">
    <source>
        <dbReference type="ARBA" id="ARBA00022801"/>
    </source>
</evidence>
<dbReference type="GO" id="GO:0006508">
    <property type="term" value="P:proteolysis"/>
    <property type="evidence" value="ECO:0007669"/>
    <property type="project" value="UniProtKB-KW"/>
</dbReference>
<dbReference type="Pfam" id="PF05951">
    <property type="entry name" value="Peptidase_M15_2"/>
    <property type="match status" value="1"/>
</dbReference>
<evidence type="ECO:0000256" key="13">
    <source>
        <dbReference type="SAM" id="SignalP"/>
    </source>
</evidence>
<evidence type="ECO:0000256" key="8">
    <source>
        <dbReference type="ARBA" id="ARBA00023049"/>
    </source>
</evidence>
<organism evidence="14 15">
    <name type="scientific">Fulvimarina endophytica</name>
    <dbReference type="NCBI Taxonomy" id="2293836"/>
    <lineage>
        <taxon>Bacteria</taxon>
        <taxon>Pseudomonadati</taxon>
        <taxon>Pseudomonadota</taxon>
        <taxon>Alphaproteobacteria</taxon>
        <taxon>Hyphomicrobiales</taxon>
        <taxon>Aurantimonadaceae</taxon>
        <taxon>Fulvimarina</taxon>
    </lineage>
</organism>
<accession>A0A371WYN2</accession>
<dbReference type="RefSeq" id="WP_116684598.1">
    <property type="nucleotide sequence ID" value="NZ_QURL01000009.1"/>
</dbReference>
<dbReference type="Proteomes" id="UP000264310">
    <property type="component" value="Unassembled WGS sequence"/>
</dbReference>
<evidence type="ECO:0000256" key="1">
    <source>
        <dbReference type="ARBA" id="ARBA00001947"/>
    </source>
</evidence>
<protein>
    <recommendedName>
        <fullName evidence="11">Murein endopeptidase K</fullName>
    </recommendedName>
</protein>
<dbReference type="SUPFAM" id="SSF55166">
    <property type="entry name" value="Hedgehog/DD-peptidase"/>
    <property type="match status" value="1"/>
</dbReference>
<dbReference type="GO" id="GO:0046872">
    <property type="term" value="F:metal ion binding"/>
    <property type="evidence" value="ECO:0007669"/>
    <property type="project" value="UniProtKB-KW"/>
</dbReference>
<keyword evidence="8" id="KW-0482">Metalloprotease</keyword>
<evidence type="ECO:0000256" key="10">
    <source>
        <dbReference type="ARBA" id="ARBA00093448"/>
    </source>
</evidence>
<dbReference type="InterPro" id="IPR009045">
    <property type="entry name" value="Zn_M74/Hedgehog-like"/>
</dbReference>
<proteinExistence type="inferred from homology"/>
<dbReference type="GO" id="GO:0008237">
    <property type="term" value="F:metallopeptidase activity"/>
    <property type="evidence" value="ECO:0007669"/>
    <property type="project" value="UniProtKB-KW"/>
</dbReference>
<feature type="signal peptide" evidence="13">
    <location>
        <begin position="1"/>
        <end position="34"/>
    </location>
</feature>
<evidence type="ECO:0000256" key="11">
    <source>
        <dbReference type="ARBA" id="ARBA00093666"/>
    </source>
</evidence>
<dbReference type="OrthoDB" id="9782994at2"/>
<dbReference type="Gene3D" id="3.30.1380.10">
    <property type="match status" value="1"/>
</dbReference>
<keyword evidence="15" id="KW-1185">Reference proteome</keyword>
<feature type="region of interest" description="Disordered" evidence="12">
    <location>
        <begin position="478"/>
        <end position="500"/>
    </location>
</feature>
<evidence type="ECO:0000313" key="15">
    <source>
        <dbReference type="Proteomes" id="UP000264310"/>
    </source>
</evidence>
<comment type="cofactor">
    <cofactor evidence="1">
        <name>Zn(2+)</name>
        <dbReference type="ChEBI" id="CHEBI:29105"/>
    </cofactor>
</comment>
<dbReference type="GO" id="GO:0071555">
    <property type="term" value="P:cell wall organization"/>
    <property type="evidence" value="ECO:0007669"/>
    <property type="project" value="UniProtKB-KW"/>
</dbReference>
<keyword evidence="9" id="KW-0961">Cell wall biogenesis/degradation</keyword>
<sequence>MNFAISASRVRSWAVAVFACLMVLTALGTASASAETRTLKFFNVHTKERGVFAYKRNGRYDQNELKKINYMLRDWRKNAPTNMDPQLLDLIWEAYRQAGASDYIHIISGYRSPATNSMLKRTRGGQATKSQHMVGKALDFYIPGVKLSTLRAIGLKMQVGGVGFYPKSGSPFVHFDTGNARHWPRMNRNQLLAVFPNGGTVHVPSDGKPLPGYQQALASYKARRQSGDMQVANASSGGGKSLLSMLFGGGGADEEEDNMESAAPATQVARARPQQAAPQAPMVASVVPTSRPTQSAPQPVAVAMLDAGFDTRSDPRNAPAEAVNGTLEETTVASLEPANVPMPSWAPARAVPATLQASTPERVTPSDDETAAMIAALETQASDERRIGSELAYAVPLPSGRPAFNSVLKDQVAAVIPPDAPTAPPALRQVSLPAPSMRPAHERDQAANFMAITAAKPAAAPKPVVEAPVAVASREEPVSTKGGWKLASSRSTPKARSQPVAVLDGDAEIRARIESALSFD</sequence>
<dbReference type="InterPro" id="IPR010275">
    <property type="entry name" value="MepK"/>
</dbReference>
<keyword evidence="3" id="KW-0645">Protease</keyword>
<evidence type="ECO:0000256" key="12">
    <source>
        <dbReference type="SAM" id="MobiDB-lite"/>
    </source>
</evidence>
<feature type="chain" id="PRO_5017001624" description="Murein endopeptidase K" evidence="13">
    <location>
        <begin position="35"/>
        <end position="520"/>
    </location>
</feature>
<keyword evidence="6" id="KW-0378">Hydrolase</keyword>
<evidence type="ECO:0000256" key="7">
    <source>
        <dbReference type="ARBA" id="ARBA00022833"/>
    </source>
</evidence>
<evidence type="ECO:0000256" key="9">
    <source>
        <dbReference type="ARBA" id="ARBA00023316"/>
    </source>
</evidence>
<keyword evidence="4" id="KW-0479">Metal-binding</keyword>
<dbReference type="PANTHER" id="PTHR37425:SF1">
    <property type="entry name" value="OUTER MEMBRANE PROTEIN"/>
    <property type="match status" value="1"/>
</dbReference>